<name>A0A0U1UNR3_9CAUD</name>
<reference evidence="2 3" key="1">
    <citation type="submission" date="2013-04" db="EMBL/GenBank/DDBJ databases">
        <title>Complete genome sequence of F116-like bacteriophages.</title>
        <authorList>
            <person name="Lammens E.A."/>
            <person name="Lavigne R."/>
        </authorList>
    </citation>
    <scope>NUCLEOTIDE SEQUENCE [LARGE SCALE GENOMIC DNA]</scope>
    <source>
        <strain evidence="2">LKA5</strain>
    </source>
</reference>
<keyword evidence="3" id="KW-1185">Reference proteome</keyword>
<gene>
    <name evidence="2" type="ORF">LKA5_033</name>
</gene>
<evidence type="ECO:0000313" key="3">
    <source>
        <dbReference type="Proteomes" id="UP000225231"/>
    </source>
</evidence>
<evidence type="ECO:0000256" key="1">
    <source>
        <dbReference type="SAM" id="Coils"/>
    </source>
</evidence>
<evidence type="ECO:0000313" key="2">
    <source>
        <dbReference type="EMBL" id="AGR46386.1"/>
    </source>
</evidence>
<sequence length="285" mass="31270">MLTPDQQDELLLSLFGTAEAMGQQLTPAAAQLMVQDLAAYEEPVLTAALQAVRREGGRFTVAAVLRHVESADGRPEPNEAWAIALQSFDEAETVLMTPEIQQAAVVAAPLMKGRGDRVGARMAFIAAYERLLTRARQQALPARWSLSLGSDAGRRAAAIEEAERLGRLPAPAAQLLLEQHVLEPVTPAGSAIAGLLTGPSDRLLALTNDPLTREALAREAAGGGDVPDDFRRRLEDIKKRLVRREKAKVRLRDRHLRHEREDMDRRRAAVLQTIDQLQSQEVQHG</sequence>
<dbReference type="Proteomes" id="UP000225231">
    <property type="component" value="Segment"/>
</dbReference>
<feature type="coiled-coil region" evidence="1">
    <location>
        <begin position="234"/>
        <end position="280"/>
    </location>
</feature>
<accession>A0A0U1UNR3</accession>
<organism evidence="2 3">
    <name type="scientific">Pseudomonas phage LKA5</name>
    <dbReference type="NCBI Taxonomy" id="1327940"/>
    <lineage>
        <taxon>Viruses</taxon>
        <taxon>Duplodnaviria</taxon>
        <taxon>Heunggongvirae</taxon>
        <taxon>Uroviricota</taxon>
        <taxon>Caudoviricetes</taxon>
        <taxon>Hollowayvirus</taxon>
        <taxon>Hollowayvirus LKA5</taxon>
    </lineage>
</organism>
<proteinExistence type="predicted"/>
<keyword evidence="1" id="KW-0175">Coiled coil</keyword>
<dbReference type="EMBL" id="KC900378">
    <property type="protein sequence ID" value="AGR46386.1"/>
    <property type="molecule type" value="Genomic_DNA"/>
</dbReference>
<protein>
    <submittedName>
        <fullName evidence="2">Uncharacterized protein</fullName>
    </submittedName>
</protein>